<feature type="transmembrane region" description="Helical" evidence="1">
    <location>
        <begin position="12"/>
        <end position="41"/>
    </location>
</feature>
<sequence length="109" mass="13190">MQNQQEKILKHPYIIVFSLVLGIFGQSFFIWHLLLLLLFLFLFGIEYLFFLFSLYIFFVSLHFLVVFLNQNGDELKRQASAITNFFQTEITRTYFQYRVIILFVSFFSF</sequence>
<organism evidence="2">
    <name type="scientific">Octopus bimaculoides</name>
    <name type="common">California two-spotted octopus</name>
    <dbReference type="NCBI Taxonomy" id="37653"/>
    <lineage>
        <taxon>Eukaryota</taxon>
        <taxon>Metazoa</taxon>
        <taxon>Spiralia</taxon>
        <taxon>Lophotrochozoa</taxon>
        <taxon>Mollusca</taxon>
        <taxon>Cephalopoda</taxon>
        <taxon>Coleoidea</taxon>
        <taxon>Octopodiformes</taxon>
        <taxon>Octopoda</taxon>
        <taxon>Incirrata</taxon>
        <taxon>Octopodidae</taxon>
        <taxon>Octopus</taxon>
    </lineage>
</organism>
<proteinExistence type="predicted"/>
<dbReference type="EMBL" id="KQ417481">
    <property type="protein sequence ID" value="KOF91783.1"/>
    <property type="molecule type" value="Genomic_DNA"/>
</dbReference>
<keyword evidence="1" id="KW-0472">Membrane</keyword>
<evidence type="ECO:0000313" key="2">
    <source>
        <dbReference type="EMBL" id="KOF91783.1"/>
    </source>
</evidence>
<protein>
    <submittedName>
        <fullName evidence="2">Uncharacterized protein</fullName>
    </submittedName>
</protein>
<accession>A0A0L8HR88</accession>
<gene>
    <name evidence="2" type="ORF">OCBIM_22008156mg</name>
</gene>
<name>A0A0L8HR88_OCTBM</name>
<reference evidence="2" key="1">
    <citation type="submission" date="2015-07" db="EMBL/GenBank/DDBJ databases">
        <title>MeaNS - Measles Nucleotide Surveillance Program.</title>
        <authorList>
            <person name="Tran T."/>
            <person name="Druce J."/>
        </authorList>
    </citation>
    <scope>NUCLEOTIDE SEQUENCE</scope>
    <source>
        <strain evidence="2">UCB-OBI-ISO-001</strain>
        <tissue evidence="2">Gonad</tissue>
    </source>
</reference>
<dbReference type="AlphaFoldDB" id="A0A0L8HR88"/>
<evidence type="ECO:0000256" key="1">
    <source>
        <dbReference type="SAM" id="Phobius"/>
    </source>
</evidence>
<keyword evidence="1" id="KW-1133">Transmembrane helix</keyword>
<feature type="transmembrane region" description="Helical" evidence="1">
    <location>
        <begin position="47"/>
        <end position="68"/>
    </location>
</feature>
<keyword evidence="1" id="KW-0812">Transmembrane</keyword>